<dbReference type="EMBL" id="PFWU01000001">
    <property type="protein sequence ID" value="PJA46422.1"/>
    <property type="molecule type" value="Genomic_DNA"/>
</dbReference>
<dbReference type="AlphaFoldDB" id="A0A2M7XEY8"/>
<keyword evidence="4 5" id="KW-0699">rRNA-binding</keyword>
<comment type="subunit">
    <text evidence="4">Part of the 50S ribosomal subunit. Contacts protein L20.</text>
</comment>
<dbReference type="SUPFAM" id="SSF141091">
    <property type="entry name" value="L21p-like"/>
    <property type="match status" value="1"/>
</dbReference>
<keyword evidence="2 4" id="KW-0689">Ribosomal protein</keyword>
<dbReference type="InterPro" id="IPR036164">
    <property type="entry name" value="bL21-like_sf"/>
</dbReference>
<dbReference type="PANTHER" id="PTHR21349:SF0">
    <property type="entry name" value="LARGE RIBOSOMAL SUBUNIT PROTEIN BL21M"/>
    <property type="match status" value="1"/>
</dbReference>
<protein>
    <recommendedName>
        <fullName evidence="4">Large ribosomal subunit protein bL21</fullName>
    </recommendedName>
</protein>
<dbReference type="PANTHER" id="PTHR21349">
    <property type="entry name" value="50S RIBOSOMAL PROTEIN L21"/>
    <property type="match status" value="1"/>
</dbReference>
<dbReference type="GO" id="GO:0006412">
    <property type="term" value="P:translation"/>
    <property type="evidence" value="ECO:0007669"/>
    <property type="project" value="UniProtKB-UniRule"/>
</dbReference>
<reference evidence="7" key="1">
    <citation type="submission" date="2017-09" db="EMBL/GenBank/DDBJ databases">
        <title>Depth-based differentiation of microbial function through sediment-hosted aquifers and enrichment of novel symbionts in the deep terrestrial subsurface.</title>
        <authorList>
            <person name="Probst A.J."/>
            <person name="Ladd B."/>
            <person name="Jarett J.K."/>
            <person name="Geller-Mcgrath D.E."/>
            <person name="Sieber C.M.K."/>
            <person name="Emerson J.B."/>
            <person name="Anantharaman K."/>
            <person name="Thomas B.C."/>
            <person name="Malmstrom R."/>
            <person name="Stieglmeier M."/>
            <person name="Klingl A."/>
            <person name="Woyke T."/>
            <person name="Ryan C.M."/>
            <person name="Banfield J.F."/>
        </authorList>
    </citation>
    <scope>NUCLEOTIDE SEQUENCE [LARGE SCALE GENOMIC DNA]</scope>
</reference>
<evidence type="ECO:0000256" key="4">
    <source>
        <dbReference type="HAMAP-Rule" id="MF_01363"/>
    </source>
</evidence>
<dbReference type="GO" id="GO:0019843">
    <property type="term" value="F:rRNA binding"/>
    <property type="evidence" value="ECO:0007669"/>
    <property type="project" value="UniProtKB-UniRule"/>
</dbReference>
<dbReference type="GO" id="GO:0005737">
    <property type="term" value="C:cytoplasm"/>
    <property type="evidence" value="ECO:0007669"/>
    <property type="project" value="UniProtKB-ARBA"/>
</dbReference>
<evidence type="ECO:0000313" key="6">
    <source>
        <dbReference type="EMBL" id="PJA46422.1"/>
    </source>
</evidence>
<evidence type="ECO:0000256" key="3">
    <source>
        <dbReference type="ARBA" id="ARBA00023274"/>
    </source>
</evidence>
<gene>
    <name evidence="4 6" type="primary">rplU</name>
    <name evidence="6" type="ORF">CO174_00205</name>
</gene>
<sequence>MATLAVIQSGGKQYLVREGQELKVEKLILEEGATIDFDVLLVSNEDGSNIQVGTPTVGGAKVTAKVLEQGRAKKVPIIKYKPKSRYRRNVGHRQPFTTLKIEKIAA</sequence>
<keyword evidence="4 5" id="KW-0694">RNA-binding</keyword>
<evidence type="ECO:0000313" key="7">
    <source>
        <dbReference type="Proteomes" id="UP000229385"/>
    </source>
</evidence>
<dbReference type="InterPro" id="IPR001787">
    <property type="entry name" value="Ribosomal_bL21"/>
</dbReference>
<dbReference type="InterPro" id="IPR028909">
    <property type="entry name" value="bL21-like"/>
</dbReference>
<dbReference type="GO" id="GO:0003735">
    <property type="term" value="F:structural constituent of ribosome"/>
    <property type="evidence" value="ECO:0007669"/>
    <property type="project" value="InterPro"/>
</dbReference>
<dbReference type="Pfam" id="PF00829">
    <property type="entry name" value="Ribosomal_L21p"/>
    <property type="match status" value="1"/>
</dbReference>
<comment type="similarity">
    <text evidence="1 4 5">Belongs to the bacterial ribosomal protein bL21 family.</text>
</comment>
<evidence type="ECO:0000256" key="2">
    <source>
        <dbReference type="ARBA" id="ARBA00022980"/>
    </source>
</evidence>
<comment type="function">
    <text evidence="4 5">This protein binds to 23S rRNA in the presence of protein L20.</text>
</comment>
<organism evidence="6 7">
    <name type="scientific">Candidatus Uhrbacteria bacterium CG_4_9_14_3_um_filter_50_9</name>
    <dbReference type="NCBI Taxonomy" id="1975035"/>
    <lineage>
        <taxon>Bacteria</taxon>
        <taxon>Candidatus Uhriibacteriota</taxon>
    </lineage>
</organism>
<evidence type="ECO:0000256" key="5">
    <source>
        <dbReference type="RuleBase" id="RU000562"/>
    </source>
</evidence>
<dbReference type="GO" id="GO:1990904">
    <property type="term" value="C:ribonucleoprotein complex"/>
    <property type="evidence" value="ECO:0007669"/>
    <property type="project" value="UniProtKB-KW"/>
</dbReference>
<dbReference type="NCBIfam" id="TIGR00061">
    <property type="entry name" value="L21"/>
    <property type="match status" value="1"/>
</dbReference>
<keyword evidence="3 4" id="KW-0687">Ribonucleoprotein</keyword>
<dbReference type="GO" id="GO:0005840">
    <property type="term" value="C:ribosome"/>
    <property type="evidence" value="ECO:0007669"/>
    <property type="project" value="UniProtKB-KW"/>
</dbReference>
<dbReference type="Proteomes" id="UP000229385">
    <property type="component" value="Unassembled WGS sequence"/>
</dbReference>
<name>A0A2M7XEY8_9BACT</name>
<comment type="caution">
    <text evidence="6">The sequence shown here is derived from an EMBL/GenBank/DDBJ whole genome shotgun (WGS) entry which is preliminary data.</text>
</comment>
<evidence type="ECO:0000256" key="1">
    <source>
        <dbReference type="ARBA" id="ARBA00008563"/>
    </source>
</evidence>
<proteinExistence type="inferred from homology"/>
<accession>A0A2M7XEY8</accession>
<dbReference type="HAMAP" id="MF_01363">
    <property type="entry name" value="Ribosomal_bL21"/>
    <property type="match status" value="1"/>
</dbReference>